<dbReference type="PROSITE" id="PS01209">
    <property type="entry name" value="LDLRA_1"/>
    <property type="match status" value="1"/>
</dbReference>
<feature type="non-terminal residue" evidence="5">
    <location>
        <position position="1"/>
    </location>
</feature>
<dbReference type="Gene3D" id="2.10.70.10">
    <property type="entry name" value="Complement Module, domain 1"/>
    <property type="match status" value="1"/>
</dbReference>
<feature type="chain" id="PRO_5035910657" description="Peptidase S1 domain-containing protein" evidence="3">
    <location>
        <begin position="20"/>
        <end position="421"/>
    </location>
</feature>
<sequence length="421" mass="46787">MKETAVMLIILLISVTTTAITSQLENGLFPCSFSQLRCQNGTGCIGMEHLCDGIRHCPDSSDEAFCTLANRRAKRTNACVLPAYPNHGTYKVLNNSQARPGQFFDAVVLTVHCKLGYGVVNKYRPNSNSTEIYCVNGIWYQNMPQCVRFCKLDPEPSVLYMCHVPGIGLNVCGNYVPPGTLVSPICNTPSYYSSESLPKMKCAIGFWNYVAKCKAECGRVAPKAFQLIIDVKEEKRGELSWHVAIYRKEIDTFEQICGGSLVSNNVVISAAHCFWSDVRKLLPASNYKVAIGKLYRPWDSKSDVGVQKSDIKQIKIASLFLGESTNFQEDIAVLILSTPFVYNMYVRPVCLNFDINLERSQLQQGNTGKIAGWGLTTAYGNASPILKVVDMPFINKINCLKTFPYYTAYVTGDKFCAGYTN</sequence>
<accession>A0A8S1BDR8</accession>
<dbReference type="InterPro" id="IPR018114">
    <property type="entry name" value="TRYPSIN_HIS"/>
</dbReference>
<dbReference type="Gene3D" id="4.10.400.10">
    <property type="entry name" value="Low-density Lipoprotein Receptor"/>
    <property type="match status" value="1"/>
</dbReference>
<keyword evidence="1 2" id="KW-1015">Disulfide bond</keyword>
<dbReference type="OrthoDB" id="3237269at2759"/>
<dbReference type="SUPFAM" id="SSF57535">
    <property type="entry name" value="Complement control module/SCR domain"/>
    <property type="match status" value="1"/>
</dbReference>
<organism evidence="5 6">
    <name type="scientific">Arctia plantaginis</name>
    <name type="common">Wood tiger moth</name>
    <name type="synonym">Phalaena plantaginis</name>
    <dbReference type="NCBI Taxonomy" id="874455"/>
    <lineage>
        <taxon>Eukaryota</taxon>
        <taxon>Metazoa</taxon>
        <taxon>Ecdysozoa</taxon>
        <taxon>Arthropoda</taxon>
        <taxon>Hexapoda</taxon>
        <taxon>Insecta</taxon>
        <taxon>Pterygota</taxon>
        <taxon>Neoptera</taxon>
        <taxon>Endopterygota</taxon>
        <taxon>Lepidoptera</taxon>
        <taxon>Glossata</taxon>
        <taxon>Ditrysia</taxon>
        <taxon>Noctuoidea</taxon>
        <taxon>Erebidae</taxon>
        <taxon>Arctiinae</taxon>
        <taxon>Arctia</taxon>
    </lineage>
</organism>
<dbReference type="InterPro" id="IPR002172">
    <property type="entry name" value="LDrepeatLR_classA_rpt"/>
</dbReference>
<feature type="disulfide bond" evidence="2">
    <location>
        <begin position="51"/>
        <end position="66"/>
    </location>
</feature>
<dbReference type="GO" id="GO:0004252">
    <property type="term" value="F:serine-type endopeptidase activity"/>
    <property type="evidence" value="ECO:0007669"/>
    <property type="project" value="InterPro"/>
</dbReference>
<dbReference type="PROSITE" id="PS00134">
    <property type="entry name" value="TRYPSIN_HIS"/>
    <property type="match status" value="1"/>
</dbReference>
<dbReference type="InterPro" id="IPR009003">
    <property type="entry name" value="Peptidase_S1_PA"/>
</dbReference>
<dbReference type="InterPro" id="IPR043504">
    <property type="entry name" value="Peptidase_S1_PA_chymotrypsin"/>
</dbReference>
<gene>
    <name evidence="5" type="ORF">APLA_LOCUS17247</name>
</gene>
<dbReference type="PANTHER" id="PTHR24252:SF7">
    <property type="entry name" value="HYALIN"/>
    <property type="match status" value="1"/>
</dbReference>
<evidence type="ECO:0000313" key="6">
    <source>
        <dbReference type="Proteomes" id="UP000494256"/>
    </source>
</evidence>
<protein>
    <recommendedName>
        <fullName evidence="4">Peptidase S1 domain-containing protein</fullName>
    </recommendedName>
</protein>
<evidence type="ECO:0000313" key="5">
    <source>
        <dbReference type="EMBL" id="CAB3260967.1"/>
    </source>
</evidence>
<name>A0A8S1BDR8_ARCPL</name>
<dbReference type="InterPro" id="IPR001254">
    <property type="entry name" value="Trypsin_dom"/>
</dbReference>
<dbReference type="PROSITE" id="PS50068">
    <property type="entry name" value="LDLRA_2"/>
    <property type="match status" value="1"/>
</dbReference>
<feature type="signal peptide" evidence="3">
    <location>
        <begin position="1"/>
        <end position="19"/>
    </location>
</feature>
<dbReference type="SUPFAM" id="SSF57424">
    <property type="entry name" value="LDL receptor-like module"/>
    <property type="match status" value="1"/>
</dbReference>
<evidence type="ECO:0000256" key="3">
    <source>
        <dbReference type="SAM" id="SignalP"/>
    </source>
</evidence>
<evidence type="ECO:0000259" key="4">
    <source>
        <dbReference type="PROSITE" id="PS50240"/>
    </source>
</evidence>
<dbReference type="CDD" id="cd00112">
    <property type="entry name" value="LDLa"/>
    <property type="match status" value="1"/>
</dbReference>
<dbReference type="PROSITE" id="PS50240">
    <property type="entry name" value="TRYPSIN_DOM"/>
    <property type="match status" value="1"/>
</dbReference>
<comment type="caution">
    <text evidence="5">The sequence shown here is derived from an EMBL/GenBank/DDBJ whole genome shotgun (WGS) entry which is preliminary data.</text>
</comment>
<dbReference type="InterPro" id="IPR036055">
    <property type="entry name" value="LDL_receptor-like_sf"/>
</dbReference>
<dbReference type="Gene3D" id="2.40.10.10">
    <property type="entry name" value="Trypsin-like serine proteases"/>
    <property type="match status" value="2"/>
</dbReference>
<dbReference type="AlphaFoldDB" id="A0A8S1BDR8"/>
<dbReference type="InterPro" id="IPR035976">
    <property type="entry name" value="Sushi/SCR/CCP_sf"/>
</dbReference>
<dbReference type="SMART" id="SM00192">
    <property type="entry name" value="LDLa"/>
    <property type="match status" value="1"/>
</dbReference>
<dbReference type="InterPro" id="IPR023415">
    <property type="entry name" value="LDLR_class-A_CS"/>
</dbReference>
<dbReference type="GO" id="GO:0006508">
    <property type="term" value="P:proteolysis"/>
    <property type="evidence" value="ECO:0007669"/>
    <property type="project" value="InterPro"/>
</dbReference>
<dbReference type="PANTHER" id="PTHR24252">
    <property type="entry name" value="ACROSIN-RELATED"/>
    <property type="match status" value="1"/>
</dbReference>
<dbReference type="Pfam" id="PF00057">
    <property type="entry name" value="Ldl_recept_a"/>
    <property type="match status" value="1"/>
</dbReference>
<dbReference type="SMART" id="SM00020">
    <property type="entry name" value="Tryp_SPc"/>
    <property type="match status" value="1"/>
</dbReference>
<dbReference type="EMBL" id="CADEBD010000959">
    <property type="protein sequence ID" value="CAB3260967.1"/>
    <property type="molecule type" value="Genomic_DNA"/>
</dbReference>
<evidence type="ECO:0000256" key="2">
    <source>
        <dbReference type="PROSITE-ProRule" id="PRU00124"/>
    </source>
</evidence>
<dbReference type="Proteomes" id="UP000494256">
    <property type="component" value="Unassembled WGS sequence"/>
</dbReference>
<feature type="domain" description="Peptidase S1" evidence="4">
    <location>
        <begin position="228"/>
        <end position="421"/>
    </location>
</feature>
<proteinExistence type="predicted"/>
<dbReference type="Pfam" id="PF00089">
    <property type="entry name" value="Trypsin"/>
    <property type="match status" value="1"/>
</dbReference>
<reference evidence="5 6" key="1">
    <citation type="submission" date="2020-04" db="EMBL/GenBank/DDBJ databases">
        <authorList>
            <person name="Wallbank WR R."/>
            <person name="Pardo Diaz C."/>
            <person name="Kozak K."/>
            <person name="Martin S."/>
            <person name="Jiggins C."/>
            <person name="Moest M."/>
            <person name="Warren A I."/>
            <person name="Byers J.R.P. K."/>
            <person name="Montejo-Kovacevich G."/>
            <person name="Yen C E."/>
        </authorList>
    </citation>
    <scope>NUCLEOTIDE SEQUENCE [LARGE SCALE GENOMIC DNA]</scope>
</reference>
<comment type="caution">
    <text evidence="2">Lacks conserved residue(s) required for the propagation of feature annotation.</text>
</comment>
<evidence type="ECO:0000256" key="1">
    <source>
        <dbReference type="ARBA" id="ARBA00023157"/>
    </source>
</evidence>
<keyword evidence="3" id="KW-0732">Signal</keyword>
<dbReference type="SUPFAM" id="SSF50494">
    <property type="entry name" value="Trypsin-like serine proteases"/>
    <property type="match status" value="1"/>
</dbReference>